<sequence>MKVNDCPSVNVMLYRSICGYVLVLLLLSAGSSARGEAITLESSDAGRRDDSAYVLDAITVTARRVLEPLHHVPASVAVIEPDADKNGAIDAATEAARKAPNLALSDTGPGADSD</sequence>
<proteinExistence type="predicted"/>
<dbReference type="AlphaFoldDB" id="A0A3E0WKE7"/>
<accession>A0A3E0WKE7</accession>
<gene>
    <name evidence="1" type="ORF">CAL65_17395</name>
</gene>
<dbReference type="EMBL" id="NFZW01000021">
    <property type="protein sequence ID" value="RFA33434.1"/>
    <property type="molecule type" value="Genomic_DNA"/>
</dbReference>
<comment type="caution">
    <text evidence="1">The sequence shown here is derived from an EMBL/GenBank/DDBJ whole genome shotgun (WGS) entry which is preliminary data.</text>
</comment>
<evidence type="ECO:0000313" key="2">
    <source>
        <dbReference type="Proteomes" id="UP000256763"/>
    </source>
</evidence>
<reference evidence="2" key="1">
    <citation type="submission" date="2017-05" db="EMBL/GenBank/DDBJ databases">
        <authorList>
            <person name="Sharma S."/>
            <person name="Sidhu C."/>
            <person name="Pinnaka A.K."/>
        </authorList>
    </citation>
    <scope>NUCLEOTIDE SEQUENCE [LARGE SCALE GENOMIC DNA]</scope>
    <source>
        <strain evidence="2">AK93</strain>
    </source>
</reference>
<dbReference type="RefSeq" id="WP_116303395.1">
    <property type="nucleotide sequence ID" value="NZ_NFZV01000021.1"/>
</dbReference>
<protein>
    <submittedName>
        <fullName evidence="1">Uncharacterized protein</fullName>
    </submittedName>
</protein>
<dbReference type="Proteomes" id="UP000256763">
    <property type="component" value="Unassembled WGS sequence"/>
</dbReference>
<dbReference type="SUPFAM" id="SSF56935">
    <property type="entry name" value="Porins"/>
    <property type="match status" value="1"/>
</dbReference>
<organism evidence="1 2">
    <name type="scientific">Alkalilimnicola ehrlichii</name>
    <dbReference type="NCBI Taxonomy" id="351052"/>
    <lineage>
        <taxon>Bacteria</taxon>
        <taxon>Pseudomonadati</taxon>
        <taxon>Pseudomonadota</taxon>
        <taxon>Gammaproteobacteria</taxon>
        <taxon>Chromatiales</taxon>
        <taxon>Ectothiorhodospiraceae</taxon>
        <taxon>Alkalilimnicola</taxon>
    </lineage>
</organism>
<evidence type="ECO:0000313" key="1">
    <source>
        <dbReference type="EMBL" id="RFA33434.1"/>
    </source>
</evidence>
<keyword evidence="2" id="KW-1185">Reference proteome</keyword>
<name>A0A3E0WKE7_9GAMM</name>